<dbReference type="Proteomes" id="UP001152888">
    <property type="component" value="Unassembled WGS sequence"/>
</dbReference>
<dbReference type="OrthoDB" id="6379191at2759"/>
<comment type="caution">
    <text evidence="2">The sequence shown here is derived from an EMBL/GenBank/DDBJ whole genome shotgun (WGS) entry which is preliminary data.</text>
</comment>
<feature type="compositionally biased region" description="Basic and acidic residues" evidence="1">
    <location>
        <begin position="90"/>
        <end position="129"/>
    </location>
</feature>
<feature type="region of interest" description="Disordered" evidence="1">
    <location>
        <begin position="83"/>
        <end position="132"/>
    </location>
</feature>
<reference evidence="2" key="1">
    <citation type="submission" date="2022-03" db="EMBL/GenBank/DDBJ databases">
        <authorList>
            <person name="Sayadi A."/>
        </authorList>
    </citation>
    <scope>NUCLEOTIDE SEQUENCE</scope>
</reference>
<dbReference type="AlphaFoldDB" id="A0A9P0Q9P1"/>
<proteinExistence type="predicted"/>
<evidence type="ECO:0000256" key="1">
    <source>
        <dbReference type="SAM" id="MobiDB-lite"/>
    </source>
</evidence>
<name>A0A9P0Q9P1_ACAOB</name>
<accession>A0A9P0Q9P1</accession>
<dbReference type="EMBL" id="CAKOFQ010008518">
    <property type="protein sequence ID" value="CAH2014575.1"/>
    <property type="molecule type" value="Genomic_DNA"/>
</dbReference>
<evidence type="ECO:0000313" key="3">
    <source>
        <dbReference type="Proteomes" id="UP001152888"/>
    </source>
</evidence>
<organism evidence="2 3">
    <name type="scientific">Acanthoscelides obtectus</name>
    <name type="common">Bean weevil</name>
    <name type="synonym">Bruchus obtectus</name>
    <dbReference type="NCBI Taxonomy" id="200917"/>
    <lineage>
        <taxon>Eukaryota</taxon>
        <taxon>Metazoa</taxon>
        <taxon>Ecdysozoa</taxon>
        <taxon>Arthropoda</taxon>
        <taxon>Hexapoda</taxon>
        <taxon>Insecta</taxon>
        <taxon>Pterygota</taxon>
        <taxon>Neoptera</taxon>
        <taxon>Endopterygota</taxon>
        <taxon>Coleoptera</taxon>
        <taxon>Polyphaga</taxon>
        <taxon>Cucujiformia</taxon>
        <taxon>Chrysomeloidea</taxon>
        <taxon>Chrysomelidae</taxon>
        <taxon>Bruchinae</taxon>
        <taxon>Bruchini</taxon>
        <taxon>Acanthoscelides</taxon>
    </lineage>
</organism>
<keyword evidence="3" id="KW-1185">Reference proteome</keyword>
<evidence type="ECO:0000313" key="2">
    <source>
        <dbReference type="EMBL" id="CAH2014575.1"/>
    </source>
</evidence>
<protein>
    <submittedName>
        <fullName evidence="2">Uncharacterized protein</fullName>
    </submittedName>
</protein>
<gene>
    <name evidence="2" type="ORF">ACAOBT_LOCUS34208</name>
</gene>
<sequence length="145" mass="17705">MHFVCPLENCRRMRLRLAIKRLGNIDYLTPENVQEQIRIRISCVFFYLLLILLYPQKKDIPKIPQLAKMAKLKKKLTREERLEKKRKAERLHDQRIKNDPIKNAELKEKEKYHRKNEKGQVRSIKDLTNREQQAVRKIWREKTEM</sequence>